<reference evidence="1 2" key="1">
    <citation type="submission" date="2018-03" db="EMBL/GenBank/DDBJ databases">
        <title>Adhaeribacter sp. HMF7605 Genome sequencing and assembly.</title>
        <authorList>
            <person name="Kang H."/>
            <person name="Kang J."/>
            <person name="Cha I."/>
            <person name="Kim H."/>
            <person name="Joh K."/>
        </authorList>
    </citation>
    <scope>NUCLEOTIDE SEQUENCE [LARGE SCALE GENOMIC DNA]</scope>
    <source>
        <strain evidence="1 2">HMF7605</strain>
    </source>
</reference>
<dbReference type="AlphaFoldDB" id="A0A2T2YIE7"/>
<comment type="caution">
    <text evidence="1">The sequence shown here is derived from an EMBL/GenBank/DDBJ whole genome shotgun (WGS) entry which is preliminary data.</text>
</comment>
<name>A0A2T2YIE7_9BACT</name>
<sequence>MQVKAQPTENEPINQPIKITVMEKLQAMLRLMESDEFLLITKSKNQEGITYNRDMTDSHAKRFCLQVYRHIRNSQETLNAFKQLFY</sequence>
<accession>A0A2T2YIE7</accession>
<evidence type="ECO:0000313" key="1">
    <source>
        <dbReference type="EMBL" id="PSR55276.1"/>
    </source>
</evidence>
<gene>
    <name evidence="1" type="ORF">AHMF7605_18085</name>
</gene>
<dbReference type="Proteomes" id="UP000240357">
    <property type="component" value="Unassembled WGS sequence"/>
</dbReference>
<evidence type="ECO:0000313" key="2">
    <source>
        <dbReference type="Proteomes" id="UP000240357"/>
    </source>
</evidence>
<keyword evidence="2" id="KW-1185">Reference proteome</keyword>
<proteinExistence type="predicted"/>
<organism evidence="1 2">
    <name type="scientific">Adhaeribacter arboris</name>
    <dbReference type="NCBI Taxonomy" id="2072846"/>
    <lineage>
        <taxon>Bacteria</taxon>
        <taxon>Pseudomonadati</taxon>
        <taxon>Bacteroidota</taxon>
        <taxon>Cytophagia</taxon>
        <taxon>Cytophagales</taxon>
        <taxon>Hymenobacteraceae</taxon>
        <taxon>Adhaeribacter</taxon>
    </lineage>
</organism>
<dbReference type="EMBL" id="PYFT01000001">
    <property type="protein sequence ID" value="PSR55276.1"/>
    <property type="molecule type" value="Genomic_DNA"/>
</dbReference>
<protein>
    <submittedName>
        <fullName evidence="1">Uncharacterized protein</fullName>
    </submittedName>
</protein>